<proteinExistence type="predicted"/>
<dbReference type="EMBL" id="FXBL01000002">
    <property type="protein sequence ID" value="SMH26277.1"/>
    <property type="molecule type" value="Genomic_DNA"/>
</dbReference>
<evidence type="ECO:0000313" key="1">
    <source>
        <dbReference type="EMBL" id="SMH26277.1"/>
    </source>
</evidence>
<organism evidence="1 2">
    <name type="scientific">Mesorhizobium australicum</name>
    <dbReference type="NCBI Taxonomy" id="536018"/>
    <lineage>
        <taxon>Bacteria</taxon>
        <taxon>Pseudomonadati</taxon>
        <taxon>Pseudomonadota</taxon>
        <taxon>Alphaproteobacteria</taxon>
        <taxon>Hyphomicrobiales</taxon>
        <taxon>Phyllobacteriaceae</taxon>
        <taxon>Mesorhizobium</taxon>
    </lineage>
</organism>
<keyword evidence="1" id="KW-0489">Methyltransferase</keyword>
<accession>A0A1X7MQ72</accession>
<protein>
    <submittedName>
        <fullName evidence="1">Adenine-specific DNA-methyltransferase</fullName>
    </submittedName>
</protein>
<keyword evidence="2" id="KW-1185">Reference proteome</keyword>
<dbReference type="RefSeq" id="WP_085462450.1">
    <property type="nucleotide sequence ID" value="NZ_FXBL01000002.1"/>
</dbReference>
<reference evidence="1 2" key="1">
    <citation type="submission" date="2017-04" db="EMBL/GenBank/DDBJ databases">
        <authorList>
            <person name="Afonso C.L."/>
            <person name="Miller P.J."/>
            <person name="Scott M.A."/>
            <person name="Spackman E."/>
            <person name="Goraichik I."/>
            <person name="Dimitrov K.M."/>
            <person name="Suarez D.L."/>
            <person name="Swayne D.E."/>
        </authorList>
    </citation>
    <scope>NUCLEOTIDE SEQUENCE [LARGE SCALE GENOMIC DNA]</scope>
    <source>
        <strain evidence="1 2">B5P</strain>
    </source>
</reference>
<name>A0A1X7MQ72_9HYPH</name>
<dbReference type="GO" id="GO:0008168">
    <property type="term" value="F:methyltransferase activity"/>
    <property type="evidence" value="ECO:0007669"/>
    <property type="project" value="UniProtKB-KW"/>
</dbReference>
<evidence type="ECO:0000313" key="2">
    <source>
        <dbReference type="Proteomes" id="UP000193083"/>
    </source>
</evidence>
<dbReference type="Proteomes" id="UP000193083">
    <property type="component" value="Unassembled WGS sequence"/>
</dbReference>
<sequence>MAMIFMGGSRGIFELPVPAIERVGTLVAAEHGVLIGDAPGADAEMQGLLAGYNYEHVGVFHARAEPRNNLGDWAAYHVPPPDGSKGFAIHAAKDREMARRADFGLMVWDGASSGTCLNILRLAMIGSPCVVYDTMRGTVGTVHSIVDWRAMLHHAGSGVRREVEARMTADERLALEG</sequence>
<gene>
    <name evidence="1" type="ORF">SAMN02982922_0118</name>
</gene>
<dbReference type="GO" id="GO:0032259">
    <property type="term" value="P:methylation"/>
    <property type="evidence" value="ECO:0007669"/>
    <property type="project" value="UniProtKB-KW"/>
</dbReference>
<dbReference type="OrthoDB" id="9788479at2"/>
<keyword evidence="1" id="KW-0808">Transferase</keyword>
<dbReference type="AlphaFoldDB" id="A0A1X7MQ72"/>